<name>A0ABS8WFU1_9GAMM</name>
<dbReference type="InterPro" id="IPR025746">
    <property type="entry name" value="PilX_N_dom"/>
</dbReference>
<dbReference type="Proteomes" id="UP001201273">
    <property type="component" value="Unassembled WGS sequence"/>
</dbReference>
<proteinExistence type="predicted"/>
<feature type="domain" description="Type 4 fimbrial biogenesis protein PilX N-terminal" evidence="1">
    <location>
        <begin position="5"/>
        <end position="46"/>
    </location>
</feature>
<evidence type="ECO:0000313" key="2">
    <source>
        <dbReference type="EMBL" id="MCE2596531.1"/>
    </source>
</evidence>
<comment type="caution">
    <text evidence="2">The sequence shown here is derived from an EMBL/GenBank/DDBJ whole genome shotgun (WGS) entry which is preliminary data.</text>
</comment>
<keyword evidence="3" id="KW-1185">Reference proteome</keyword>
<protein>
    <recommendedName>
        <fullName evidence="1">Type 4 fimbrial biogenesis protein PilX N-terminal domain-containing protein</fullName>
    </recommendedName>
</protein>
<accession>A0ABS8WFU1</accession>
<sequence>MKFQQGIALFISIILLLLLSGLTTLLMSNASLDLKMAGASAQRIDADQQLEGAIGEILTNTNASQQFATAALDTQFEVKHIKNISTSVVAINEQPSCARSKDPSSVGLFSCRYLDTRLSKQYGRAKIGGGHQGENAAGLGVEQKLLKK</sequence>
<reference evidence="2 3" key="1">
    <citation type="journal article" date="2022" name="Environ. Microbiol. Rep.">
        <title>Eco-phylogenetic analyses reveal divergent evolution of vitamin B12 metabolism in the marine bacterial family 'Psychromonadaceae'.</title>
        <authorList>
            <person name="Jin X."/>
            <person name="Yang Y."/>
            <person name="Cao H."/>
            <person name="Gao B."/>
            <person name="Zhao Z."/>
        </authorList>
    </citation>
    <scope>NUCLEOTIDE SEQUENCE [LARGE SCALE GENOMIC DNA]</scope>
    <source>
        <strain evidence="2 3">MKS20</strain>
    </source>
</reference>
<gene>
    <name evidence="2" type="ORF">K6Y31_17180</name>
</gene>
<evidence type="ECO:0000259" key="1">
    <source>
        <dbReference type="Pfam" id="PF14341"/>
    </source>
</evidence>
<dbReference type="RefSeq" id="WP_233054167.1">
    <property type="nucleotide sequence ID" value="NZ_JAIMJA010000020.1"/>
</dbReference>
<evidence type="ECO:0000313" key="3">
    <source>
        <dbReference type="Proteomes" id="UP001201273"/>
    </source>
</evidence>
<dbReference type="Pfam" id="PF14341">
    <property type="entry name" value="PilX_N"/>
    <property type="match status" value="1"/>
</dbReference>
<organism evidence="2 3">
    <name type="scientific">Motilimonas cestriensis</name>
    <dbReference type="NCBI Taxonomy" id="2742685"/>
    <lineage>
        <taxon>Bacteria</taxon>
        <taxon>Pseudomonadati</taxon>
        <taxon>Pseudomonadota</taxon>
        <taxon>Gammaproteobacteria</taxon>
        <taxon>Alteromonadales</taxon>
        <taxon>Alteromonadales genera incertae sedis</taxon>
        <taxon>Motilimonas</taxon>
    </lineage>
</organism>
<dbReference type="EMBL" id="JAIMJA010000020">
    <property type="protein sequence ID" value="MCE2596531.1"/>
    <property type="molecule type" value="Genomic_DNA"/>
</dbReference>